<keyword evidence="3" id="KW-1185">Reference proteome</keyword>
<organism evidence="2 3">
    <name type="scientific">Iamia majanohamensis</name>
    <dbReference type="NCBI Taxonomy" id="467976"/>
    <lineage>
        <taxon>Bacteria</taxon>
        <taxon>Bacillati</taxon>
        <taxon>Actinomycetota</taxon>
        <taxon>Acidimicrobiia</taxon>
        <taxon>Acidimicrobiales</taxon>
        <taxon>Iamiaceae</taxon>
        <taxon>Iamia</taxon>
    </lineage>
</organism>
<dbReference type="RefSeq" id="WP_272736163.1">
    <property type="nucleotide sequence ID" value="NZ_CP116942.1"/>
</dbReference>
<gene>
    <name evidence="2" type="ORF">PO878_19260</name>
</gene>
<evidence type="ECO:0000313" key="2">
    <source>
        <dbReference type="EMBL" id="WCO66640.1"/>
    </source>
</evidence>
<dbReference type="Proteomes" id="UP001216390">
    <property type="component" value="Chromosome"/>
</dbReference>
<feature type="compositionally biased region" description="Low complexity" evidence="1">
    <location>
        <begin position="138"/>
        <end position="149"/>
    </location>
</feature>
<sequence>MMHRGELAHHRLDDVLRTAAAERLTGGIEIDGGPTLCIYLDDGAVYLAVRAGEDPDLGIDDAMDDAAFEAARRADEERLRPASVTVLAEALGREQGWYFFHHLTEHPAQGLWRWPVDDLLADAGPDPATADEDGAGAAGPATEGSPAAGDGALDGRAPRAPASVDGRPPPRLGPDPSVPDPSGPPPGPEVAADPTPPPAEAVEQADPGDDRVRWRLSPSAPTGPMDEATWAVLVAMAGRVDQATVTARLGWSVEQAQTAIGRLVARGVLLPVDDVPPDDLVGGRVRRLTR</sequence>
<accession>A0AAF0BVC8</accession>
<dbReference type="KEGG" id="ima:PO878_19260"/>
<protein>
    <submittedName>
        <fullName evidence="2">Uncharacterized protein</fullName>
    </submittedName>
</protein>
<evidence type="ECO:0000256" key="1">
    <source>
        <dbReference type="SAM" id="MobiDB-lite"/>
    </source>
</evidence>
<reference evidence="2" key="1">
    <citation type="submission" date="2023-01" db="EMBL/GenBank/DDBJ databases">
        <title>The diversity of Class Acidimicrobiia in South China Sea sediment environments and the proposal of Iamia marina sp. nov., a novel species of the genus Iamia.</title>
        <authorList>
            <person name="He Y."/>
            <person name="Tian X."/>
        </authorList>
    </citation>
    <scope>NUCLEOTIDE SEQUENCE</scope>
    <source>
        <strain evidence="2">DSM 19957</strain>
    </source>
</reference>
<name>A0AAF0BVC8_9ACTN</name>
<proteinExistence type="predicted"/>
<feature type="compositionally biased region" description="Pro residues" evidence="1">
    <location>
        <begin position="167"/>
        <end position="199"/>
    </location>
</feature>
<dbReference type="EMBL" id="CP116942">
    <property type="protein sequence ID" value="WCO66640.1"/>
    <property type="molecule type" value="Genomic_DNA"/>
</dbReference>
<dbReference type="AlphaFoldDB" id="A0AAF0BVC8"/>
<feature type="region of interest" description="Disordered" evidence="1">
    <location>
        <begin position="123"/>
        <end position="221"/>
    </location>
</feature>
<evidence type="ECO:0000313" key="3">
    <source>
        <dbReference type="Proteomes" id="UP001216390"/>
    </source>
</evidence>